<evidence type="ECO:0000256" key="1">
    <source>
        <dbReference type="ARBA" id="ARBA00011888"/>
    </source>
</evidence>
<dbReference type="InterPro" id="IPR000845">
    <property type="entry name" value="Nucleoside_phosphorylase_d"/>
</dbReference>
<dbReference type="EC" id="2.4.2.3" evidence="1"/>
<evidence type="ECO:0000313" key="5">
    <source>
        <dbReference type="EMBL" id="MEQ2521463.1"/>
    </source>
</evidence>
<protein>
    <recommendedName>
        <fullName evidence="2">Uridine phosphorylase</fullName>
        <ecNumber evidence="1">2.4.2.3</ecNumber>
    </recommendedName>
</protein>
<accession>A0ABV1GI36</accession>
<evidence type="ECO:0000259" key="4">
    <source>
        <dbReference type="Pfam" id="PF01048"/>
    </source>
</evidence>
<sequence>MILEHPSPVCEFDTDRDALIRPGDFLSKTLPPKCVITFFRTELEQLVRQRGLRPIGQLHAEVLDLTVYGDGGDVCVTMPFSTAPGAACTIEELHAMGCSRFLVCGGAGALRENSRAGEIFVPTAALRDEGTSYNYLPPARTVECHPGALADLCAGLDRLGIPYTPGLTWTTDALYRETPALVRRRREEGCLAVEMEAAAFFAVSRYYDLPLAQLLYAGDDVSGAAWDARGWDRRHGVRANLLRTALELMETF</sequence>
<evidence type="ECO:0000313" key="6">
    <source>
        <dbReference type="Proteomes" id="UP001477672"/>
    </source>
</evidence>
<dbReference type="Pfam" id="PF01048">
    <property type="entry name" value="PNP_UDP_1"/>
    <property type="match status" value="1"/>
</dbReference>
<gene>
    <name evidence="5" type="ORF">WMO24_13650</name>
</gene>
<proteinExistence type="predicted"/>
<dbReference type="InterPro" id="IPR035994">
    <property type="entry name" value="Nucleoside_phosphorylase_sf"/>
</dbReference>
<organism evidence="5 6">
    <name type="scientific">Ruthenibacterium intestinale</name>
    <dbReference type="NCBI Taxonomy" id="3133163"/>
    <lineage>
        <taxon>Bacteria</taxon>
        <taxon>Bacillati</taxon>
        <taxon>Bacillota</taxon>
        <taxon>Clostridia</taxon>
        <taxon>Eubacteriales</taxon>
        <taxon>Oscillospiraceae</taxon>
        <taxon>Ruthenibacterium</taxon>
    </lineage>
</organism>
<dbReference type="CDD" id="cd09007">
    <property type="entry name" value="NP-I_spr0068"/>
    <property type="match status" value="1"/>
</dbReference>
<dbReference type="PANTHER" id="PTHR43691:SF11">
    <property type="entry name" value="FI09636P-RELATED"/>
    <property type="match status" value="1"/>
</dbReference>
<dbReference type="Gene3D" id="3.40.50.1580">
    <property type="entry name" value="Nucleoside phosphorylase domain"/>
    <property type="match status" value="1"/>
</dbReference>
<feature type="domain" description="Nucleoside phosphorylase" evidence="4">
    <location>
        <begin position="35"/>
        <end position="221"/>
    </location>
</feature>
<evidence type="ECO:0000256" key="3">
    <source>
        <dbReference type="ARBA" id="ARBA00048447"/>
    </source>
</evidence>
<dbReference type="PANTHER" id="PTHR43691">
    <property type="entry name" value="URIDINE PHOSPHORYLASE"/>
    <property type="match status" value="1"/>
</dbReference>
<dbReference type="RefSeq" id="WP_349216913.1">
    <property type="nucleotide sequence ID" value="NZ_JBBMFA010000109.1"/>
</dbReference>
<dbReference type="Proteomes" id="UP001477672">
    <property type="component" value="Unassembled WGS sequence"/>
</dbReference>
<dbReference type="EMBL" id="JBBMFA010000109">
    <property type="protein sequence ID" value="MEQ2521463.1"/>
    <property type="molecule type" value="Genomic_DNA"/>
</dbReference>
<evidence type="ECO:0000256" key="2">
    <source>
        <dbReference type="ARBA" id="ARBA00021980"/>
    </source>
</evidence>
<dbReference type="SUPFAM" id="SSF53167">
    <property type="entry name" value="Purine and uridine phosphorylases"/>
    <property type="match status" value="1"/>
</dbReference>
<comment type="caution">
    <text evidence="5">The sequence shown here is derived from an EMBL/GenBank/DDBJ whole genome shotgun (WGS) entry which is preliminary data.</text>
</comment>
<comment type="catalytic activity">
    <reaction evidence="3">
        <text>uridine + phosphate = alpha-D-ribose 1-phosphate + uracil</text>
        <dbReference type="Rhea" id="RHEA:24388"/>
        <dbReference type="ChEBI" id="CHEBI:16704"/>
        <dbReference type="ChEBI" id="CHEBI:17568"/>
        <dbReference type="ChEBI" id="CHEBI:43474"/>
        <dbReference type="ChEBI" id="CHEBI:57720"/>
        <dbReference type="EC" id="2.4.2.3"/>
    </reaction>
</comment>
<name>A0ABV1GI36_9FIRM</name>
<reference evidence="5 6" key="1">
    <citation type="submission" date="2024-03" db="EMBL/GenBank/DDBJ databases">
        <title>Human intestinal bacterial collection.</title>
        <authorList>
            <person name="Pauvert C."/>
            <person name="Hitch T.C.A."/>
            <person name="Clavel T."/>
        </authorList>
    </citation>
    <scope>NUCLEOTIDE SEQUENCE [LARGE SCALE GENOMIC DNA]</scope>
    <source>
        <strain evidence="5 6">CLA-JM-H11</strain>
    </source>
</reference>
<keyword evidence="6" id="KW-1185">Reference proteome</keyword>